<name>A0A8C8TK19_PERMB</name>
<reference evidence="2" key="2">
    <citation type="submission" date="2025-08" db="UniProtKB">
        <authorList>
            <consortium name="Ensembl"/>
        </authorList>
    </citation>
    <scope>IDENTIFICATION</scope>
</reference>
<reference evidence="2" key="3">
    <citation type="submission" date="2025-09" db="UniProtKB">
        <authorList>
            <consortium name="Ensembl"/>
        </authorList>
    </citation>
    <scope>IDENTIFICATION</scope>
</reference>
<keyword evidence="1" id="KW-0472">Membrane</keyword>
<dbReference type="GeneTree" id="ENSGT00940000154419"/>
<keyword evidence="1" id="KW-0812">Transmembrane</keyword>
<dbReference type="PANTHER" id="PTHR15381">
    <property type="entry name" value="CHONDROITIN SULFATE PROTEOGLYCAN 5 -RELATED"/>
    <property type="match status" value="1"/>
</dbReference>
<keyword evidence="1" id="KW-1133">Transmembrane helix</keyword>
<organism evidence="2 3">
    <name type="scientific">Peromyscus maniculatus bairdii</name>
    <name type="common">Prairie deer mouse</name>
    <dbReference type="NCBI Taxonomy" id="230844"/>
    <lineage>
        <taxon>Eukaryota</taxon>
        <taxon>Metazoa</taxon>
        <taxon>Chordata</taxon>
        <taxon>Craniata</taxon>
        <taxon>Vertebrata</taxon>
        <taxon>Euteleostomi</taxon>
        <taxon>Mammalia</taxon>
        <taxon>Eutheria</taxon>
        <taxon>Euarchontoglires</taxon>
        <taxon>Glires</taxon>
        <taxon>Rodentia</taxon>
        <taxon>Myomorpha</taxon>
        <taxon>Muroidea</taxon>
        <taxon>Cricetidae</taxon>
        <taxon>Neotominae</taxon>
        <taxon>Peromyscus</taxon>
    </lineage>
</organism>
<evidence type="ECO:0000256" key="1">
    <source>
        <dbReference type="SAM" id="Phobius"/>
    </source>
</evidence>
<sequence length="203" mass="22274">DNQTLCFKPDSVKVNNGTKEEELTPNAICHRTAPAGYEDFYFPLVELNRLRCVTNCTPGVDGTIDCHQGQCFLQKNGPTCRCFSTDTYWFSGPRCEVAVHWRGLVGGLVGAAAVLLLLLVALGVWVARSRGRDKAPPPPGRSWSQDRKRFATRNEGVLGTFSYAGFQDSPTVSNENLCVDLENVDTNARVHIQRPEVASSPSS</sequence>
<dbReference type="GO" id="GO:0048858">
    <property type="term" value="P:cell projection morphogenesis"/>
    <property type="evidence" value="ECO:0007669"/>
    <property type="project" value="TreeGrafter"/>
</dbReference>
<feature type="transmembrane region" description="Helical" evidence="1">
    <location>
        <begin position="104"/>
        <end position="127"/>
    </location>
</feature>
<reference evidence="2 3" key="1">
    <citation type="submission" date="2018-10" db="EMBL/GenBank/DDBJ databases">
        <title>Improved assembly of the deer mouse Peromyscus maniculatus genome.</title>
        <authorList>
            <person name="Lassance J.-M."/>
            <person name="Hoekstra H.E."/>
        </authorList>
    </citation>
    <scope>NUCLEOTIDE SEQUENCE [LARGE SCALE GENOMIC DNA]</scope>
</reference>
<evidence type="ECO:0000313" key="3">
    <source>
        <dbReference type="Proteomes" id="UP000694547"/>
    </source>
</evidence>
<dbReference type="AlphaFoldDB" id="A0A8C8TK19"/>
<keyword evidence="3" id="KW-1185">Reference proteome</keyword>
<protein>
    <submittedName>
        <fullName evidence="2">Mucin 3A, cell surface associated</fullName>
    </submittedName>
</protein>
<accession>A0A8C8TK19</accession>
<dbReference type="GO" id="GO:0045202">
    <property type="term" value="C:synapse"/>
    <property type="evidence" value="ECO:0007669"/>
    <property type="project" value="TreeGrafter"/>
</dbReference>
<dbReference type="Proteomes" id="UP000694547">
    <property type="component" value="Chromosome 23"/>
</dbReference>
<evidence type="ECO:0000313" key="2">
    <source>
        <dbReference type="Ensembl" id="ENSPEMP00000012606.1"/>
    </source>
</evidence>
<dbReference type="Ensembl" id="ENSPEMT00000016818.2">
    <property type="protein sequence ID" value="ENSPEMP00000012606.1"/>
    <property type="gene ID" value="ENSPEMG00000012889.2"/>
</dbReference>
<dbReference type="PANTHER" id="PTHR15381:SF3">
    <property type="entry name" value="MUCIN-3B-LIKE"/>
    <property type="match status" value="1"/>
</dbReference>
<proteinExistence type="predicted"/>